<protein>
    <recommendedName>
        <fullName evidence="1">Linalool dehydratase/isomerase domain-containing protein</fullName>
    </recommendedName>
</protein>
<keyword evidence="3" id="KW-1185">Reference proteome</keyword>
<evidence type="ECO:0000313" key="3">
    <source>
        <dbReference type="Proteomes" id="UP000240493"/>
    </source>
</evidence>
<reference evidence="2 3" key="1">
    <citation type="submission" date="2016-07" db="EMBL/GenBank/DDBJ databases">
        <title>Multiple horizontal gene transfer events from other fungi enriched the ability of initially mycotrophic Trichoderma (Ascomycota) to feed on dead plant biomass.</title>
        <authorList>
            <consortium name="DOE Joint Genome Institute"/>
            <person name="Aerts A."/>
            <person name="Atanasova L."/>
            <person name="Chenthamara K."/>
            <person name="Zhang J."/>
            <person name="Grujic M."/>
            <person name="Henrissat B."/>
            <person name="Kuo A."/>
            <person name="Salamov A."/>
            <person name="Lipzen A."/>
            <person name="Labutti K."/>
            <person name="Barry K."/>
            <person name="Miao Y."/>
            <person name="Rahimi M.J."/>
            <person name="Shen Q."/>
            <person name="Grigoriev I.V."/>
            <person name="Kubicek C.P."/>
            <person name="Druzhinina I.S."/>
        </authorList>
    </citation>
    <scope>NUCLEOTIDE SEQUENCE [LARGE SCALE GENOMIC DNA]</scope>
    <source>
        <strain evidence="2 3">CBS 433.97</strain>
    </source>
</reference>
<evidence type="ECO:0000259" key="1">
    <source>
        <dbReference type="Pfam" id="PF18566"/>
    </source>
</evidence>
<dbReference type="Pfam" id="PF18566">
    <property type="entry name" value="Ldi"/>
    <property type="match status" value="1"/>
</dbReference>
<feature type="domain" description="Linalool dehydratase/isomerase" evidence="1">
    <location>
        <begin position="77"/>
        <end position="339"/>
    </location>
</feature>
<gene>
    <name evidence="2" type="ORF">M441DRAFT_73651</name>
</gene>
<dbReference type="STRING" id="1042311.A0A2T3YUR9"/>
<organism evidence="2 3">
    <name type="scientific">Trichoderma asperellum (strain ATCC 204424 / CBS 433.97 / NBRC 101777)</name>
    <dbReference type="NCBI Taxonomy" id="1042311"/>
    <lineage>
        <taxon>Eukaryota</taxon>
        <taxon>Fungi</taxon>
        <taxon>Dikarya</taxon>
        <taxon>Ascomycota</taxon>
        <taxon>Pezizomycotina</taxon>
        <taxon>Sordariomycetes</taxon>
        <taxon>Hypocreomycetidae</taxon>
        <taxon>Hypocreales</taxon>
        <taxon>Hypocreaceae</taxon>
        <taxon>Trichoderma</taxon>
    </lineage>
</organism>
<dbReference type="AlphaFoldDB" id="A0A2T3YUR9"/>
<dbReference type="OrthoDB" id="9979195at2759"/>
<proteinExistence type="predicted"/>
<accession>A0A2T3YUR9</accession>
<name>A0A2T3YUR9_TRIA4</name>
<dbReference type="InterPro" id="IPR041411">
    <property type="entry name" value="Ldi"/>
</dbReference>
<dbReference type="Proteomes" id="UP000240493">
    <property type="component" value="Unassembled WGS sequence"/>
</dbReference>
<sequence length="500" mass="56995">MSQTQTQSVSEARILLNQSNNTAFPPRPPSGYAHPPKLTREQAGHIRHIHNIVSQVDGEWRFMGTQEPGQEWLDAYRYQLVTMAYAIAAAQYHRMPAARSIFKPLMERIIHKMLRREWSFVDPDLKELRKPWANPICKENIMYSGNLLLMTPLYAMLYDDERYEQDDSLVFNWNPVYWGFGAERFSYNRSTLQEAILKEMEANGWIGVCCEPNMVFIACNQFPLTAMRINDVRNGTHVADDVLAKYKAAWQKKGMMGKDGLLRDAYRIKQDSPVDAFDIGFPAWAAAHMAWNNEQMEDLYPKMAHGYLTKIGDRININPDPVARAIRKLTSENPSMDADEIHAKARDLTAQYAPRYSAFMHPYDENDNHVYVEPFTGNAGIAYARLTVKRGQATMWDKPWTKEQVRSMPWIDGVGLDGGVDTLAGRWDEEKGAMFASFRTWHERTVSIRPVFKLLRAGRYGVYINGSFSGEAVVGAFGENVAVDLEVAGCESEVVLVRAK</sequence>
<evidence type="ECO:0000313" key="2">
    <source>
        <dbReference type="EMBL" id="PTB36287.1"/>
    </source>
</evidence>
<dbReference type="EMBL" id="KZ679271">
    <property type="protein sequence ID" value="PTB36287.1"/>
    <property type="molecule type" value="Genomic_DNA"/>
</dbReference>